<keyword evidence="3" id="KW-0479">Metal-binding</keyword>
<feature type="compositionally biased region" description="Low complexity" evidence="7">
    <location>
        <begin position="179"/>
        <end position="194"/>
    </location>
</feature>
<dbReference type="Gene3D" id="6.10.140.2220">
    <property type="match status" value="1"/>
</dbReference>
<dbReference type="Pfam" id="PF01753">
    <property type="entry name" value="zf-MYND"/>
    <property type="match status" value="1"/>
</dbReference>
<dbReference type="InterPro" id="IPR050185">
    <property type="entry name" value="Ub_carboxyl-term_hydrolase"/>
</dbReference>
<dbReference type="SUPFAM" id="SSF54001">
    <property type="entry name" value="Cysteine proteinases"/>
    <property type="match status" value="1"/>
</dbReference>
<dbReference type="PROSITE" id="PS00973">
    <property type="entry name" value="USP_2"/>
    <property type="match status" value="1"/>
</dbReference>
<evidence type="ECO:0000256" key="1">
    <source>
        <dbReference type="ARBA" id="ARBA00000707"/>
    </source>
</evidence>
<dbReference type="InterPro" id="IPR018200">
    <property type="entry name" value="USP_CS"/>
</dbReference>
<dbReference type="SUPFAM" id="SSF144232">
    <property type="entry name" value="HIT/MYND zinc finger-like"/>
    <property type="match status" value="1"/>
</dbReference>
<accession>A0A0B6ZN68</accession>
<dbReference type="InterPro" id="IPR038765">
    <property type="entry name" value="Papain-like_cys_pep_sf"/>
</dbReference>
<feature type="non-terminal residue" evidence="10">
    <location>
        <position position="1"/>
    </location>
</feature>
<organism evidence="10">
    <name type="scientific">Arion vulgaris</name>
    <dbReference type="NCBI Taxonomy" id="1028688"/>
    <lineage>
        <taxon>Eukaryota</taxon>
        <taxon>Metazoa</taxon>
        <taxon>Spiralia</taxon>
        <taxon>Lophotrochozoa</taxon>
        <taxon>Mollusca</taxon>
        <taxon>Gastropoda</taxon>
        <taxon>Heterobranchia</taxon>
        <taxon>Euthyneura</taxon>
        <taxon>Panpulmonata</taxon>
        <taxon>Eupulmonata</taxon>
        <taxon>Stylommatophora</taxon>
        <taxon>Helicina</taxon>
        <taxon>Arionoidea</taxon>
        <taxon>Arionidae</taxon>
        <taxon>Arion</taxon>
    </lineage>
</organism>
<dbReference type="PROSITE" id="PS50235">
    <property type="entry name" value="USP_3"/>
    <property type="match status" value="1"/>
</dbReference>
<dbReference type="EC" id="3.4.19.12" evidence="2"/>
<dbReference type="PANTHER" id="PTHR21646">
    <property type="entry name" value="UBIQUITIN CARBOXYL-TERMINAL HYDROLASE"/>
    <property type="match status" value="1"/>
</dbReference>
<gene>
    <name evidence="10" type="primary">ORF69217</name>
</gene>
<dbReference type="AlphaFoldDB" id="A0A0B6ZN68"/>
<dbReference type="GO" id="GO:0016579">
    <property type="term" value="P:protein deubiquitination"/>
    <property type="evidence" value="ECO:0007669"/>
    <property type="project" value="InterPro"/>
</dbReference>
<evidence type="ECO:0000259" key="8">
    <source>
        <dbReference type="PROSITE" id="PS50235"/>
    </source>
</evidence>
<evidence type="ECO:0000259" key="9">
    <source>
        <dbReference type="PROSITE" id="PS50865"/>
    </source>
</evidence>
<proteinExistence type="predicted"/>
<dbReference type="PROSITE" id="PS50865">
    <property type="entry name" value="ZF_MYND_2"/>
    <property type="match status" value="1"/>
</dbReference>
<comment type="catalytic activity">
    <reaction evidence="1">
        <text>Thiol-dependent hydrolysis of ester, thioester, amide, peptide and isopeptide bonds formed by the C-terminal Gly of ubiquitin (a 76-residue protein attached to proteins as an intracellular targeting signal).</text>
        <dbReference type="EC" id="3.4.19.12"/>
    </reaction>
</comment>
<keyword evidence="4 6" id="KW-0863">Zinc-finger</keyword>
<evidence type="ECO:0000256" key="5">
    <source>
        <dbReference type="ARBA" id="ARBA00022833"/>
    </source>
</evidence>
<dbReference type="CDD" id="cd02674">
    <property type="entry name" value="Peptidase_C19R"/>
    <property type="match status" value="1"/>
</dbReference>
<name>A0A0B6ZN68_9EUPU</name>
<dbReference type="PROSITE" id="PS01360">
    <property type="entry name" value="ZF_MYND_1"/>
    <property type="match status" value="1"/>
</dbReference>
<evidence type="ECO:0000256" key="2">
    <source>
        <dbReference type="ARBA" id="ARBA00012759"/>
    </source>
</evidence>
<dbReference type="InterPro" id="IPR028889">
    <property type="entry name" value="USP"/>
</dbReference>
<feature type="domain" description="MYND-type" evidence="9">
    <location>
        <begin position="18"/>
        <end position="59"/>
    </location>
</feature>
<reference evidence="10" key="1">
    <citation type="submission" date="2014-12" db="EMBL/GenBank/DDBJ databases">
        <title>Insight into the proteome of Arion vulgaris.</title>
        <authorList>
            <person name="Aradska J."/>
            <person name="Bulat T."/>
            <person name="Smidak R."/>
            <person name="Sarate P."/>
            <person name="Gangsoo J."/>
            <person name="Sialana F."/>
            <person name="Bilban M."/>
            <person name="Lubec G."/>
        </authorList>
    </citation>
    <scope>NUCLEOTIDE SEQUENCE</scope>
    <source>
        <tissue evidence="10">Skin</tissue>
    </source>
</reference>
<dbReference type="GO" id="GO:0008270">
    <property type="term" value="F:zinc ion binding"/>
    <property type="evidence" value="ECO:0007669"/>
    <property type="project" value="UniProtKB-KW"/>
</dbReference>
<dbReference type="PANTHER" id="PTHR21646:SF74">
    <property type="entry name" value="UBIQUITIN CARBOXYL-TERMINAL HYDROLASE 19"/>
    <property type="match status" value="1"/>
</dbReference>
<evidence type="ECO:0000256" key="7">
    <source>
        <dbReference type="SAM" id="MobiDB-lite"/>
    </source>
</evidence>
<evidence type="ECO:0000313" key="10">
    <source>
        <dbReference type="EMBL" id="CEK69170.1"/>
    </source>
</evidence>
<evidence type="ECO:0000256" key="3">
    <source>
        <dbReference type="ARBA" id="ARBA00022723"/>
    </source>
</evidence>
<evidence type="ECO:0000256" key="6">
    <source>
        <dbReference type="PROSITE-ProRule" id="PRU00134"/>
    </source>
</evidence>
<dbReference type="InterPro" id="IPR002893">
    <property type="entry name" value="Znf_MYND"/>
</dbReference>
<sequence length="679" mass="75965">EIIVMQRTMHPIDYPVRCAFCHKPCSDGTLLKRCTKCYKVGYCDHTCQRNHWNLHKAQCSPAPDPVGCPFILSLPCSRATYGNLVKHMEAFSRFSVDVFQPPVKSSEVAVKNSTSFTSSSLNNTLSQSCSSLSSLDSLSSASSTCTLTGNQSDPLEVGEESGESVLADQCDFETNGPASGSSGQQQFASTSTQQAVSSLDNQLLGETAGAQWPGSSDSGFESIDTKPPERVVPMSQVMGIQATETDREKATPTFYIKPVTLEGVGIIGADRLEDRGDQSLELMNRRILSMDWRNNEKQPFYVLVQSKDLDAYEANNLNNVTASVNNRPTLDQCLELFTEPEILSPEEAWYCPSCKKHVEASKQMTIWRLPHILVIQMKRFSFQNFLMRAKVKKHVDFPTRGLDMSQYCVGLRADESPPIYDLFGVVNHHGLLIGGHYTSYVRCCGDNSTGTDEVGWRLCDDSRVSPVANEKSVVTSDAYLLFYRRRHYQVVIGSPCVKQEIEVKKHNVVTDPAIIYSSLMDERNGNIQSSQVTGVNNLEVVNNKISRDIRRGGQAMDNENTYQQSTSSVDNTNMNLQNISRMGIDINQQNTSRGKWFSHRGPQPFISQFQDEGPDTAEMLEQETGDSDVVEKGDKEKEFYDYDIQKDRDFDDDDDEVDDRNLIIDMNPDLSYTDMEAVD</sequence>
<feature type="domain" description="USP" evidence="8">
    <location>
        <begin position="119"/>
        <end position="486"/>
    </location>
</feature>
<dbReference type="EMBL" id="HACG01022305">
    <property type="protein sequence ID" value="CEK69170.1"/>
    <property type="molecule type" value="Transcribed_RNA"/>
</dbReference>
<evidence type="ECO:0000256" key="4">
    <source>
        <dbReference type="ARBA" id="ARBA00022771"/>
    </source>
</evidence>
<dbReference type="Gene3D" id="3.90.70.10">
    <property type="entry name" value="Cysteine proteinases"/>
    <property type="match status" value="1"/>
</dbReference>
<dbReference type="InterPro" id="IPR001394">
    <property type="entry name" value="Peptidase_C19_UCH"/>
</dbReference>
<keyword evidence="5" id="KW-0862">Zinc</keyword>
<dbReference type="GO" id="GO:0004843">
    <property type="term" value="F:cysteine-type deubiquitinase activity"/>
    <property type="evidence" value="ECO:0007669"/>
    <property type="project" value="UniProtKB-EC"/>
</dbReference>
<feature type="region of interest" description="Disordered" evidence="7">
    <location>
        <begin position="143"/>
        <end position="194"/>
    </location>
</feature>
<feature type="region of interest" description="Disordered" evidence="7">
    <location>
        <begin position="207"/>
        <end position="229"/>
    </location>
</feature>
<dbReference type="Pfam" id="PF00443">
    <property type="entry name" value="UCH"/>
    <property type="match status" value="1"/>
</dbReference>
<protein>
    <recommendedName>
        <fullName evidence="2">ubiquitinyl hydrolase 1</fullName>
        <ecNumber evidence="2">3.4.19.12</ecNumber>
    </recommendedName>
</protein>